<evidence type="ECO:0000313" key="3">
    <source>
        <dbReference type="Proteomes" id="UP000782554"/>
    </source>
</evidence>
<accession>A0ABS7JVM2</accession>
<protein>
    <submittedName>
        <fullName evidence="2">Glyoxalase/bleomycin resistance/dioxygenase family protein</fullName>
    </submittedName>
</protein>
<dbReference type="InterPro" id="IPR037523">
    <property type="entry name" value="VOC_core"/>
</dbReference>
<keyword evidence="3" id="KW-1185">Reference proteome</keyword>
<dbReference type="InterPro" id="IPR052393">
    <property type="entry name" value="Cadmium-induced_rsp"/>
</dbReference>
<sequence>MKRLHLHLGVSDLPRAVAFYSELFATAPTVSKPDYAKWRLDDPMVNFALSTRVEKGLDHLGIDVENDSELDQVRDRILRAGAALLEEEEANCCYARSRKHWTADLDGTVWESFLTHDAASNYGEGPDVRVLREAGAAR</sequence>
<dbReference type="RefSeq" id="WP_221602705.1">
    <property type="nucleotide sequence ID" value="NZ_JAIGNU010000001.1"/>
</dbReference>
<dbReference type="SUPFAM" id="SSF54593">
    <property type="entry name" value="Glyoxalase/Bleomycin resistance protein/Dihydroxybiphenyl dioxygenase"/>
    <property type="match status" value="1"/>
</dbReference>
<organism evidence="2 3">
    <name type="scientific">Qipengyuania mesophila</name>
    <dbReference type="NCBI Taxonomy" id="2867246"/>
    <lineage>
        <taxon>Bacteria</taxon>
        <taxon>Pseudomonadati</taxon>
        <taxon>Pseudomonadota</taxon>
        <taxon>Alphaproteobacteria</taxon>
        <taxon>Sphingomonadales</taxon>
        <taxon>Erythrobacteraceae</taxon>
        <taxon>Qipengyuania</taxon>
    </lineage>
</organism>
<dbReference type="PANTHER" id="PTHR41294:SF1">
    <property type="entry name" value="CADMIUM-INDUCED PROTEIN CADI"/>
    <property type="match status" value="1"/>
</dbReference>
<name>A0ABS7JVM2_9SPHN</name>
<reference evidence="2 3" key="1">
    <citation type="submission" date="2021-08" db="EMBL/GenBank/DDBJ databases">
        <title>Comparative Genomics Analysis of the Genus Qipengyuania Reveals Extensive Genetic Diversity and Metabolic Versatility, Including the Description of Fifteen Novel Species.</title>
        <authorList>
            <person name="Liu Y."/>
        </authorList>
    </citation>
    <scope>NUCLEOTIDE SEQUENCE [LARGE SCALE GENOMIC DNA]</scope>
    <source>
        <strain evidence="2 3">YG27</strain>
    </source>
</reference>
<dbReference type="Proteomes" id="UP000782554">
    <property type="component" value="Unassembled WGS sequence"/>
</dbReference>
<dbReference type="PROSITE" id="PS51819">
    <property type="entry name" value="VOC"/>
    <property type="match status" value="1"/>
</dbReference>
<comment type="caution">
    <text evidence="2">The sequence shown here is derived from an EMBL/GenBank/DDBJ whole genome shotgun (WGS) entry which is preliminary data.</text>
</comment>
<gene>
    <name evidence="2" type="ORF">K3181_09295</name>
</gene>
<evidence type="ECO:0000313" key="2">
    <source>
        <dbReference type="EMBL" id="MBX7501636.1"/>
    </source>
</evidence>
<feature type="domain" description="VOC" evidence="1">
    <location>
        <begin position="2"/>
        <end position="115"/>
    </location>
</feature>
<dbReference type="InterPro" id="IPR029068">
    <property type="entry name" value="Glyas_Bleomycin-R_OHBP_Dase"/>
</dbReference>
<evidence type="ECO:0000259" key="1">
    <source>
        <dbReference type="PROSITE" id="PS51819"/>
    </source>
</evidence>
<proteinExistence type="predicted"/>
<dbReference type="EMBL" id="JAIGNU010000001">
    <property type="protein sequence ID" value="MBX7501636.1"/>
    <property type="molecule type" value="Genomic_DNA"/>
</dbReference>
<dbReference type="Gene3D" id="3.10.180.10">
    <property type="entry name" value="2,3-Dihydroxybiphenyl 1,2-Dioxygenase, domain 1"/>
    <property type="match status" value="1"/>
</dbReference>
<dbReference type="PANTHER" id="PTHR41294">
    <property type="entry name" value="CADMIUM-INDUCED PROTEIN CADI"/>
    <property type="match status" value="1"/>
</dbReference>